<evidence type="ECO:0000313" key="2">
    <source>
        <dbReference type="Proteomes" id="UP001324270"/>
    </source>
</evidence>
<evidence type="ECO:0008006" key="3">
    <source>
        <dbReference type="Google" id="ProtNLM"/>
    </source>
</evidence>
<protein>
    <recommendedName>
        <fullName evidence="3">Tat pathway signal sequence domain protein</fullName>
    </recommendedName>
</protein>
<organism evidence="1 2">
    <name type="scientific">Capnocytophaga gingivalis</name>
    <dbReference type="NCBI Taxonomy" id="1017"/>
    <lineage>
        <taxon>Bacteria</taxon>
        <taxon>Pseudomonadati</taxon>
        <taxon>Bacteroidota</taxon>
        <taxon>Flavobacteriia</taxon>
        <taxon>Flavobacteriales</taxon>
        <taxon>Flavobacteriaceae</taxon>
        <taxon>Capnocytophaga</taxon>
    </lineage>
</organism>
<comment type="caution">
    <text evidence="1">The sequence shown here is derived from an EMBL/GenBank/DDBJ whole genome shotgun (WGS) entry which is preliminary data.</text>
</comment>
<dbReference type="Proteomes" id="UP001324270">
    <property type="component" value="Unassembled WGS sequence"/>
</dbReference>
<gene>
    <name evidence="1" type="ORF">VJJ49_08325</name>
</gene>
<accession>A0ABU5Y9S8</accession>
<proteinExistence type="predicted"/>
<keyword evidence="2" id="KW-1185">Reference proteome</keyword>
<evidence type="ECO:0000313" key="1">
    <source>
        <dbReference type="EMBL" id="MEB3040692.1"/>
    </source>
</evidence>
<reference evidence="1 2" key="1">
    <citation type="submission" date="2023-12" db="EMBL/GenBank/DDBJ databases">
        <title>Genomic sequences of Capnocytophaga and Parvimonas strains.</title>
        <authorList>
            <person name="Watt R.M."/>
            <person name="Wang M."/>
            <person name="Yang T."/>
            <person name="Tong W.M."/>
        </authorList>
    </citation>
    <scope>NUCLEOTIDE SEQUENCE [LARGE SCALE GENOMIC DNA]</scope>
    <source>
        <strain evidence="1 2">CCUG 13156</strain>
    </source>
</reference>
<dbReference type="RefSeq" id="WP_323979588.1">
    <property type="nucleotide sequence ID" value="NZ_JAYKBV010000010.1"/>
</dbReference>
<name>A0ABU5Y9S8_9FLAO</name>
<sequence length="236" mass="27520">MNRWEFIKKIGLATVGLPLLSSFGLPKAYLSVADQEEREKFDFELYKKTNNGETPYKRKNGNVILSFVFEKGEGGYIEERMNVIPYYTVLKEYYSDGSIKLKETYIGQATKTGISEYYDKKGRVTRINEDKKFGRIKPLDVLKFIEKKGYINLKEGKSWFRENGEMKFGFYFTEEKGYKYYSIMVPGKEGEVSIPKKGEPKAYTDLHLLMDGETGQVYTEEEFKNRNKSPKTTRTF</sequence>
<dbReference type="EMBL" id="JAYKBV010000010">
    <property type="protein sequence ID" value="MEB3040692.1"/>
    <property type="molecule type" value="Genomic_DNA"/>
</dbReference>